<dbReference type="GO" id="GO:0001522">
    <property type="term" value="P:pseudouridine synthesis"/>
    <property type="evidence" value="ECO:0007669"/>
    <property type="project" value="InterPro"/>
</dbReference>
<accession>A0A947GJ97</accession>
<dbReference type="PANTHER" id="PTHR47683:SF2">
    <property type="entry name" value="RNA-BINDING S4 DOMAIN-CONTAINING PROTEIN"/>
    <property type="match status" value="1"/>
</dbReference>
<dbReference type="GO" id="GO:0009982">
    <property type="term" value="F:pseudouridine synthase activity"/>
    <property type="evidence" value="ECO:0007669"/>
    <property type="project" value="InterPro"/>
</dbReference>
<evidence type="ECO:0000256" key="4">
    <source>
        <dbReference type="SAM" id="MobiDB-lite"/>
    </source>
</evidence>
<dbReference type="RefSeq" id="WP_215609426.1">
    <property type="nucleotide sequence ID" value="NZ_JADOES010000024.1"/>
</dbReference>
<feature type="region of interest" description="Disordered" evidence="4">
    <location>
        <begin position="193"/>
        <end position="215"/>
    </location>
</feature>
<dbReference type="SUPFAM" id="SSF55120">
    <property type="entry name" value="Pseudouridine synthase"/>
    <property type="match status" value="1"/>
</dbReference>
<organism evidence="6 7">
    <name type="scientific">Leptothoe spongobia TAU-MAC 1115</name>
    <dbReference type="NCBI Taxonomy" id="1967444"/>
    <lineage>
        <taxon>Bacteria</taxon>
        <taxon>Bacillati</taxon>
        <taxon>Cyanobacteriota</taxon>
        <taxon>Cyanophyceae</taxon>
        <taxon>Nodosilineales</taxon>
        <taxon>Cymatolegaceae</taxon>
        <taxon>Leptothoe</taxon>
        <taxon>Leptothoe spongobia</taxon>
    </lineage>
</organism>
<feature type="compositionally biased region" description="Basic residues" evidence="4">
    <location>
        <begin position="204"/>
        <end position="215"/>
    </location>
</feature>
<evidence type="ECO:0000256" key="3">
    <source>
        <dbReference type="RuleBase" id="RU003887"/>
    </source>
</evidence>
<reference evidence="6" key="1">
    <citation type="submission" date="2020-11" db="EMBL/GenBank/DDBJ databases">
        <authorList>
            <person name="Konstantinou D."/>
            <person name="Gkelis S."/>
            <person name="Popin R."/>
            <person name="Fewer D."/>
            <person name="Sivonen K."/>
        </authorList>
    </citation>
    <scope>NUCLEOTIDE SEQUENCE</scope>
    <source>
        <strain evidence="6">TAU-MAC 1115</strain>
    </source>
</reference>
<proteinExistence type="inferred from homology"/>
<comment type="caution">
    <text evidence="6">The sequence shown here is derived from an EMBL/GenBank/DDBJ whole genome shotgun (WGS) entry which is preliminary data.</text>
</comment>
<gene>
    <name evidence="6" type="ORF">IXB50_13085</name>
</gene>
<evidence type="ECO:0000256" key="1">
    <source>
        <dbReference type="ARBA" id="ARBA00008348"/>
    </source>
</evidence>
<dbReference type="InterPro" id="IPR050343">
    <property type="entry name" value="RsuA_PseudoU_synthase"/>
</dbReference>
<protein>
    <recommendedName>
        <fullName evidence="3">Pseudouridine synthase</fullName>
        <ecNumber evidence="3">5.4.99.-</ecNumber>
    </recommendedName>
</protein>
<evidence type="ECO:0000313" key="7">
    <source>
        <dbReference type="Proteomes" id="UP000717364"/>
    </source>
</evidence>
<dbReference type="PROSITE" id="PS01149">
    <property type="entry name" value="PSI_RSU"/>
    <property type="match status" value="1"/>
</dbReference>
<dbReference type="Gene3D" id="3.30.70.1560">
    <property type="entry name" value="Alpha-L RNA-binding motif"/>
    <property type="match status" value="1"/>
</dbReference>
<dbReference type="Pfam" id="PF00849">
    <property type="entry name" value="PseudoU_synth_2"/>
    <property type="match status" value="1"/>
</dbReference>
<dbReference type="GO" id="GO:0006364">
    <property type="term" value="P:rRNA processing"/>
    <property type="evidence" value="ECO:0007669"/>
    <property type="project" value="UniProtKB-ARBA"/>
</dbReference>
<comment type="similarity">
    <text evidence="1 3">Belongs to the pseudouridine synthase RsuA family.</text>
</comment>
<dbReference type="InterPro" id="IPR020094">
    <property type="entry name" value="TruA/RsuA/RluB/E/F_N"/>
</dbReference>
<keyword evidence="7" id="KW-1185">Reference proteome</keyword>
<dbReference type="InterPro" id="IPR006145">
    <property type="entry name" value="PsdUridine_synth_RsuA/RluA"/>
</dbReference>
<reference evidence="6" key="2">
    <citation type="journal article" date="2021" name="Mar. Drugs">
        <title>Genome Reduction and Secondary Metabolism of the Marine Sponge-Associated Cyanobacterium Leptothoe.</title>
        <authorList>
            <person name="Konstantinou D."/>
            <person name="Popin R.V."/>
            <person name="Fewer D.P."/>
            <person name="Sivonen K."/>
            <person name="Gkelis S."/>
        </authorList>
    </citation>
    <scope>NUCLEOTIDE SEQUENCE</scope>
    <source>
        <strain evidence="6">TAU-MAC 1115</strain>
    </source>
</reference>
<dbReference type="InterPro" id="IPR000748">
    <property type="entry name" value="PsdUridine_synth_RsuA/RluB/E/F"/>
</dbReference>
<dbReference type="InterPro" id="IPR020103">
    <property type="entry name" value="PsdUridine_synth_cat_dom_sf"/>
</dbReference>
<dbReference type="GO" id="GO:0140098">
    <property type="term" value="F:catalytic activity, acting on RNA"/>
    <property type="evidence" value="ECO:0007669"/>
    <property type="project" value="UniProtKB-ARBA"/>
</dbReference>
<dbReference type="Proteomes" id="UP000717364">
    <property type="component" value="Unassembled WGS sequence"/>
</dbReference>
<evidence type="ECO:0000256" key="2">
    <source>
        <dbReference type="ARBA" id="ARBA00023235"/>
    </source>
</evidence>
<dbReference type="Gene3D" id="3.30.70.580">
    <property type="entry name" value="Pseudouridine synthase I, catalytic domain, N-terminal subdomain"/>
    <property type="match status" value="1"/>
</dbReference>
<name>A0A947GJ97_9CYAN</name>
<keyword evidence="2 3" id="KW-0413">Isomerase</keyword>
<feature type="domain" description="Pseudouridine synthase RsuA/RluA-like" evidence="5">
    <location>
        <begin position="5"/>
        <end position="151"/>
    </location>
</feature>
<dbReference type="PANTHER" id="PTHR47683">
    <property type="entry name" value="PSEUDOURIDINE SYNTHASE FAMILY PROTEIN-RELATED"/>
    <property type="match status" value="1"/>
</dbReference>
<dbReference type="GO" id="GO:0003723">
    <property type="term" value="F:RNA binding"/>
    <property type="evidence" value="ECO:0007669"/>
    <property type="project" value="InterPro"/>
</dbReference>
<dbReference type="EC" id="5.4.99.-" evidence="3"/>
<evidence type="ECO:0000313" key="6">
    <source>
        <dbReference type="EMBL" id="MBT9316359.1"/>
    </source>
</evidence>
<dbReference type="AlphaFoldDB" id="A0A947GJ97"/>
<dbReference type="InterPro" id="IPR018496">
    <property type="entry name" value="PsdUridine_synth_RsuA/RluB_CS"/>
</dbReference>
<dbReference type="EMBL" id="JADOES010000024">
    <property type="protein sequence ID" value="MBT9316359.1"/>
    <property type="molecule type" value="Genomic_DNA"/>
</dbReference>
<dbReference type="InterPro" id="IPR042092">
    <property type="entry name" value="PsdUridine_s_RsuA/RluB/E/F_cat"/>
</dbReference>
<sequence>MDYRYLIFYKPYDVLSQFTATDSGHTTLKSFISVPDVYPVGRLDRDSEGLLLLTDDGQLQHRLCHPRFRHPRTYLAQVEHIPDPDSLNQLRRGVTIRNYTTLPAQVDLLAKAPPLPPRTPPIRFRKHIPTAWLKLTLREGKNRQVRRMTAAVGFPTLRLIRVSIGHLRLDHLQSGQWRYLTSGERAKLDQLTKGCDQPNSQQIKRSRSRPRRRYN</sequence>
<dbReference type="NCBIfam" id="TIGR00093">
    <property type="entry name" value="pseudouridine synthase"/>
    <property type="match status" value="1"/>
</dbReference>
<evidence type="ECO:0000259" key="5">
    <source>
        <dbReference type="Pfam" id="PF00849"/>
    </source>
</evidence>